<dbReference type="RefSeq" id="WP_183198388.1">
    <property type="nucleotide sequence ID" value="NZ_JACIEK010000001.1"/>
</dbReference>
<feature type="region of interest" description="Disordered" evidence="1">
    <location>
        <begin position="62"/>
        <end position="85"/>
    </location>
</feature>
<sequence length="85" mass="9625">MTYIVDNKEFFGTKNPMKAMKAGLSLFSEKFINEINDVSLKALKAPTGSCRRFHRRAAVPGSRWGRTEARPNAIPHESRFRKLGS</sequence>
<evidence type="ECO:0000313" key="3">
    <source>
        <dbReference type="Proteomes" id="UP000542776"/>
    </source>
</evidence>
<gene>
    <name evidence="2" type="ORF">GGR04_000971</name>
</gene>
<dbReference type="EMBL" id="JACIEK010000001">
    <property type="protein sequence ID" value="MBB3997150.1"/>
    <property type="molecule type" value="Genomic_DNA"/>
</dbReference>
<protein>
    <submittedName>
        <fullName evidence="2">Uncharacterized protein</fullName>
    </submittedName>
</protein>
<name>A0A7W6E9C6_9HYPH</name>
<comment type="caution">
    <text evidence="2">The sequence shown here is derived from an EMBL/GenBank/DDBJ whole genome shotgun (WGS) entry which is preliminary data.</text>
</comment>
<keyword evidence="3" id="KW-1185">Reference proteome</keyword>
<reference evidence="2 3" key="1">
    <citation type="submission" date="2020-08" db="EMBL/GenBank/DDBJ databases">
        <title>Genomic Encyclopedia of Type Strains, Phase IV (KMG-IV): sequencing the most valuable type-strain genomes for metagenomic binning, comparative biology and taxonomic classification.</title>
        <authorList>
            <person name="Goeker M."/>
        </authorList>
    </citation>
    <scope>NUCLEOTIDE SEQUENCE [LARGE SCALE GENOMIC DNA]</scope>
    <source>
        <strain evidence="2 3">DSM 102238</strain>
    </source>
</reference>
<dbReference type="Proteomes" id="UP000542776">
    <property type="component" value="Unassembled WGS sequence"/>
</dbReference>
<dbReference type="AlphaFoldDB" id="A0A7W6E9C6"/>
<proteinExistence type="predicted"/>
<evidence type="ECO:0000256" key="1">
    <source>
        <dbReference type="SAM" id="MobiDB-lite"/>
    </source>
</evidence>
<organism evidence="2 3">
    <name type="scientific">Aureimonas pseudogalii</name>
    <dbReference type="NCBI Taxonomy" id="1744844"/>
    <lineage>
        <taxon>Bacteria</taxon>
        <taxon>Pseudomonadati</taxon>
        <taxon>Pseudomonadota</taxon>
        <taxon>Alphaproteobacteria</taxon>
        <taxon>Hyphomicrobiales</taxon>
        <taxon>Aurantimonadaceae</taxon>
        <taxon>Aureimonas</taxon>
    </lineage>
</organism>
<feature type="compositionally biased region" description="Basic and acidic residues" evidence="1">
    <location>
        <begin position="76"/>
        <end position="85"/>
    </location>
</feature>
<evidence type="ECO:0000313" key="2">
    <source>
        <dbReference type="EMBL" id="MBB3997150.1"/>
    </source>
</evidence>
<accession>A0A7W6E9C6</accession>